<proteinExistence type="predicted"/>
<feature type="domain" description="Amidohydrolase-related" evidence="2">
    <location>
        <begin position="23"/>
        <end position="305"/>
    </location>
</feature>
<evidence type="ECO:0000313" key="3">
    <source>
        <dbReference type="EMBL" id="TZG29390.1"/>
    </source>
</evidence>
<accession>A0A5D9CEH7</accession>
<sequence>MRSAFRAKPPPDMPEADRLHIVDTQVHLNRLSDDWIGADPDALIARAIAAMDAVGITMALIDERAAPDILNDPDPNATPLPGGAQRFAHPFADRAVAAHPTRFAIIARVDWRDPAIDDRMGELKASPGVVATQIAPTLRDTDWAAFESGGFDPYFAAAERAGLPLFAFLSGRVDTIMPYLRRFPGLTVTLDHWGFPMPHEDAVRGEQQLVRVLALAEHPNLHIKWCKGPLFVAPGPYPHIEMHGPMRRMIDAFGADRIVWASDITQARGRYTWAEAVYQIRDCAVLTDTEKAAVLGENARRLLRLR</sequence>
<dbReference type="AlphaFoldDB" id="A0A5D9CEH7"/>
<dbReference type="EMBL" id="VTOU01000001">
    <property type="protein sequence ID" value="TZG29390.1"/>
    <property type="molecule type" value="Genomic_DNA"/>
</dbReference>
<dbReference type="InterPro" id="IPR032466">
    <property type="entry name" value="Metal_Hydrolase"/>
</dbReference>
<dbReference type="Gene3D" id="3.20.20.140">
    <property type="entry name" value="Metal-dependent hydrolases"/>
    <property type="match status" value="1"/>
</dbReference>
<name>A0A5D9CEH7_9SPHN</name>
<evidence type="ECO:0000259" key="2">
    <source>
        <dbReference type="Pfam" id="PF04909"/>
    </source>
</evidence>
<organism evidence="3 4">
    <name type="scientific">Sphingomonas montanisoli</name>
    <dbReference type="NCBI Taxonomy" id="2606412"/>
    <lineage>
        <taxon>Bacteria</taxon>
        <taxon>Pseudomonadati</taxon>
        <taxon>Pseudomonadota</taxon>
        <taxon>Alphaproteobacteria</taxon>
        <taxon>Sphingomonadales</taxon>
        <taxon>Sphingomonadaceae</taxon>
        <taxon>Sphingomonas</taxon>
    </lineage>
</organism>
<dbReference type="Pfam" id="PF04909">
    <property type="entry name" value="Amidohydro_2"/>
    <property type="match status" value="1"/>
</dbReference>
<dbReference type="InterPro" id="IPR032465">
    <property type="entry name" value="ACMSD"/>
</dbReference>
<dbReference type="Proteomes" id="UP000322077">
    <property type="component" value="Unassembled WGS sequence"/>
</dbReference>
<keyword evidence="4" id="KW-1185">Reference proteome</keyword>
<reference evidence="3 4" key="1">
    <citation type="submission" date="2019-08" db="EMBL/GenBank/DDBJ databases">
        <authorList>
            <person name="Wang G."/>
            <person name="Xu Z."/>
        </authorList>
    </citation>
    <scope>NUCLEOTIDE SEQUENCE [LARGE SCALE GENOMIC DNA]</scope>
    <source>
        <strain evidence="3 4">ZX</strain>
    </source>
</reference>
<dbReference type="GO" id="GO:0016831">
    <property type="term" value="F:carboxy-lyase activity"/>
    <property type="evidence" value="ECO:0007669"/>
    <property type="project" value="InterPro"/>
</dbReference>
<dbReference type="GO" id="GO:0016787">
    <property type="term" value="F:hydrolase activity"/>
    <property type="evidence" value="ECO:0007669"/>
    <property type="project" value="UniProtKB-KW"/>
</dbReference>
<dbReference type="PANTHER" id="PTHR21240">
    <property type="entry name" value="2-AMINO-3-CARBOXYLMUCONATE-6-SEMIALDEHYDE DECARBOXYLASE"/>
    <property type="match status" value="1"/>
</dbReference>
<evidence type="ECO:0000313" key="4">
    <source>
        <dbReference type="Proteomes" id="UP000322077"/>
    </source>
</evidence>
<dbReference type="SUPFAM" id="SSF51556">
    <property type="entry name" value="Metallo-dependent hydrolases"/>
    <property type="match status" value="1"/>
</dbReference>
<keyword evidence="3" id="KW-0378">Hydrolase</keyword>
<evidence type="ECO:0000256" key="1">
    <source>
        <dbReference type="ARBA" id="ARBA00023239"/>
    </source>
</evidence>
<dbReference type="InterPro" id="IPR006680">
    <property type="entry name" value="Amidohydro-rel"/>
</dbReference>
<comment type="caution">
    <text evidence="3">The sequence shown here is derived from an EMBL/GenBank/DDBJ whole genome shotgun (WGS) entry which is preliminary data.</text>
</comment>
<protein>
    <submittedName>
        <fullName evidence="3">Amidohydrolase</fullName>
    </submittedName>
</protein>
<gene>
    <name evidence="3" type="ORF">FYJ91_04500</name>
</gene>
<keyword evidence="1" id="KW-0456">Lyase</keyword>